<reference evidence="3" key="1">
    <citation type="submission" date="2017-01" db="EMBL/GenBank/DDBJ databases">
        <authorList>
            <person name="Assis F.L."/>
            <person name="Abrahao J.S."/>
            <person name="Silva L."/>
            <person name="Khalil J.B."/>
            <person name="Rodrigues R."/>
            <person name="Silva L.S."/>
            <person name="Arantes T."/>
            <person name="Boratto P."/>
            <person name="Andrade M."/>
            <person name="Kroon E.G."/>
            <person name="Ribeiro B."/>
            <person name="Bergier I."/>
            <person name="Seligmann H."/>
            <person name="Ghigo E."/>
            <person name="Colson P."/>
            <person name="Levasseur A."/>
            <person name="Raoult D."/>
            <person name="Scola B.L."/>
        </authorList>
    </citation>
    <scope>NUCLEOTIDE SEQUENCE</scope>
    <source>
        <strain evidence="3">Soda lake</strain>
    </source>
</reference>
<feature type="transmembrane region" description="Helical" evidence="1">
    <location>
        <begin position="99"/>
        <end position="116"/>
    </location>
</feature>
<protein>
    <submittedName>
        <fullName evidence="3">B-cell receptor-associated 31-like protein</fullName>
    </submittedName>
</protein>
<evidence type="ECO:0000313" key="3">
    <source>
        <dbReference type="EMBL" id="QKU34811.1"/>
    </source>
</evidence>
<evidence type="ECO:0000256" key="1">
    <source>
        <dbReference type="SAM" id="Phobius"/>
    </source>
</evidence>
<organism evidence="3">
    <name type="scientific">Tupanvirus soda lake</name>
    <dbReference type="NCBI Taxonomy" id="2126985"/>
    <lineage>
        <taxon>Viruses</taxon>
        <taxon>Varidnaviria</taxon>
        <taxon>Bamfordvirae</taxon>
        <taxon>Nucleocytoviricota</taxon>
        <taxon>Megaviricetes</taxon>
        <taxon>Imitervirales</taxon>
        <taxon>Mimiviridae</taxon>
        <taxon>Megamimivirinae</taxon>
        <taxon>Tupanvirus</taxon>
        <taxon>Tupanvirus salinum</taxon>
    </lineage>
</organism>
<sequence>MSLVFTSIFIITIIELFILFIVLLPLGQNIQSKIFLFLDMIRVRFRIMLYIIFSIVSILFLNSVQTSLRATDPVYVTSHPSVMLDPYVHCKVFYAQRNIYLTSITLITGFVLYRLPQIIKNTEKLKTN</sequence>
<feature type="transmembrane region" description="Helical" evidence="1">
    <location>
        <begin position="47"/>
        <end position="64"/>
    </location>
</feature>
<dbReference type="Pfam" id="PF05529">
    <property type="entry name" value="Bap31"/>
    <property type="match status" value="1"/>
</dbReference>
<dbReference type="GeneID" id="80518224"/>
<feature type="domain" description="BAP29/BAP31 transmembrane" evidence="2">
    <location>
        <begin position="1"/>
        <end position="126"/>
    </location>
</feature>
<name>A0A6N1P0U6_9VIRU</name>
<dbReference type="KEGG" id="vg:80518224"/>
<keyword evidence="3" id="KW-0675">Receptor</keyword>
<dbReference type="RefSeq" id="YP_010781460.1">
    <property type="nucleotide sequence ID" value="NC_075039.1"/>
</dbReference>
<reference evidence="3" key="2">
    <citation type="journal article" date="2018" name="Nat. Commun.">
        <title>Tailed giant Tupanvirus possesses the most complete translational apparatus of the known virosphere.</title>
        <authorList>
            <person name="Abrahao J."/>
            <person name="Silva L."/>
            <person name="Silva L.S."/>
            <person name="Khalil J.Y.B."/>
            <person name="Rodrigues R."/>
            <person name="Arantes T."/>
            <person name="Assis F."/>
            <person name="Boratto P."/>
            <person name="Andrade M."/>
            <person name="Kroon E.G."/>
            <person name="Ribeiro B."/>
            <person name="Bergier I."/>
            <person name="Seligmann H."/>
            <person name="Ghigo E."/>
            <person name="Colson P."/>
            <person name="Levasseur A."/>
            <person name="Kroemer G."/>
            <person name="Raoult D."/>
            <person name="La Scola B."/>
        </authorList>
    </citation>
    <scope>NUCLEOTIDE SEQUENCE [LARGE SCALE GENOMIC DNA]</scope>
    <source>
        <strain evidence="3">Soda lake</strain>
    </source>
</reference>
<keyword evidence="1" id="KW-0472">Membrane</keyword>
<dbReference type="EMBL" id="KY523104">
    <property type="protein sequence ID" value="QKU34811.1"/>
    <property type="molecule type" value="Genomic_DNA"/>
</dbReference>
<evidence type="ECO:0000259" key="2">
    <source>
        <dbReference type="Pfam" id="PF05529"/>
    </source>
</evidence>
<accession>A0A6N1P0U6</accession>
<keyword evidence="1" id="KW-1133">Transmembrane helix</keyword>
<keyword evidence="1" id="KW-0812">Transmembrane</keyword>
<feature type="transmembrane region" description="Helical" evidence="1">
    <location>
        <begin position="6"/>
        <end position="26"/>
    </location>
</feature>
<dbReference type="InterPro" id="IPR040463">
    <property type="entry name" value="BAP29/BAP31_N"/>
</dbReference>
<proteinExistence type="predicted"/>